<organism evidence="1 2">
    <name type="scientific">Dryococelus australis</name>
    <dbReference type="NCBI Taxonomy" id="614101"/>
    <lineage>
        <taxon>Eukaryota</taxon>
        <taxon>Metazoa</taxon>
        <taxon>Ecdysozoa</taxon>
        <taxon>Arthropoda</taxon>
        <taxon>Hexapoda</taxon>
        <taxon>Insecta</taxon>
        <taxon>Pterygota</taxon>
        <taxon>Neoptera</taxon>
        <taxon>Polyneoptera</taxon>
        <taxon>Phasmatodea</taxon>
        <taxon>Verophasmatodea</taxon>
        <taxon>Anareolatae</taxon>
        <taxon>Phasmatidae</taxon>
        <taxon>Eurycanthinae</taxon>
        <taxon>Dryococelus</taxon>
    </lineage>
</organism>
<comment type="caution">
    <text evidence="1">The sequence shown here is derived from an EMBL/GenBank/DDBJ whole genome shotgun (WGS) entry which is preliminary data.</text>
</comment>
<evidence type="ECO:0000313" key="1">
    <source>
        <dbReference type="EMBL" id="KAJ8880083.1"/>
    </source>
</evidence>
<dbReference type="Proteomes" id="UP001159363">
    <property type="component" value="Chromosome 6"/>
</dbReference>
<sequence length="114" mass="12908">MNAVQAGQHFLFNCNKPHLDAANQLCSQRMVQVMDNRSRLHPIIETVILCGRENIPLRGQKYDGKLTGVEPLANDGNFRIRLRYRISAGDELSKHLETASSKATYIIKSTQKQK</sequence>
<name>A0ABQ9H706_9NEOP</name>
<protein>
    <submittedName>
        <fullName evidence="1">Uncharacterized protein</fullName>
    </submittedName>
</protein>
<evidence type="ECO:0000313" key="2">
    <source>
        <dbReference type="Proteomes" id="UP001159363"/>
    </source>
</evidence>
<reference evidence="1 2" key="1">
    <citation type="submission" date="2023-02" db="EMBL/GenBank/DDBJ databases">
        <title>LHISI_Scaffold_Assembly.</title>
        <authorList>
            <person name="Stuart O.P."/>
            <person name="Cleave R."/>
            <person name="Magrath M.J.L."/>
            <person name="Mikheyev A.S."/>
        </authorList>
    </citation>
    <scope>NUCLEOTIDE SEQUENCE [LARGE SCALE GENOMIC DNA]</scope>
    <source>
        <strain evidence="1">Daus_M_001</strain>
        <tissue evidence="1">Leg muscle</tissue>
    </source>
</reference>
<gene>
    <name evidence="1" type="ORF">PR048_020706</name>
</gene>
<keyword evidence="2" id="KW-1185">Reference proteome</keyword>
<dbReference type="EMBL" id="JARBHB010000007">
    <property type="protein sequence ID" value="KAJ8880083.1"/>
    <property type="molecule type" value="Genomic_DNA"/>
</dbReference>
<proteinExistence type="predicted"/>
<accession>A0ABQ9H706</accession>